<keyword evidence="2" id="KW-1185">Reference proteome</keyword>
<sequence>MNTSGQVTPVPESMLAREIFGPLGGVVEIGAVRATGSWALPDVSVGAFLARRQDEVQRLLNGVRTVCGFSDASMATFEEVGWFRDHEVAAPFLLMWSGAVEGVPERREELEEPLTVRRMCRMGADLQLTYFLQALVTGAIAAGTEAQQGAETVAEVLGIAVALADGTGYSTPAGVFRTWRVAHLPGILRPESSAPESGRAGFRAYARALEELLDA</sequence>
<dbReference type="Proteomes" id="UP000472335">
    <property type="component" value="Unassembled WGS sequence"/>
</dbReference>
<organism evidence="1 2">
    <name type="scientific">Streptomyces scabichelini</name>
    <dbReference type="NCBI Taxonomy" id="2711217"/>
    <lineage>
        <taxon>Bacteria</taxon>
        <taxon>Bacillati</taxon>
        <taxon>Actinomycetota</taxon>
        <taxon>Actinomycetes</taxon>
        <taxon>Kitasatosporales</taxon>
        <taxon>Streptomycetaceae</taxon>
        <taxon>Streptomyces</taxon>
    </lineage>
</organism>
<dbReference type="AlphaFoldDB" id="A0A6G4V8G3"/>
<evidence type="ECO:0000313" key="1">
    <source>
        <dbReference type="EMBL" id="NGO10359.1"/>
    </source>
</evidence>
<name>A0A6G4V8G3_9ACTN</name>
<dbReference type="EMBL" id="JAAKZY010000072">
    <property type="protein sequence ID" value="NGO10359.1"/>
    <property type="molecule type" value="Genomic_DNA"/>
</dbReference>
<comment type="caution">
    <text evidence="1">The sequence shown here is derived from an EMBL/GenBank/DDBJ whole genome shotgun (WGS) entry which is preliminary data.</text>
</comment>
<dbReference type="RefSeq" id="WP_165262254.1">
    <property type="nucleotide sequence ID" value="NZ_JAAKZY010000072.1"/>
</dbReference>
<accession>A0A6G4V8G3</accession>
<evidence type="ECO:0000313" key="2">
    <source>
        <dbReference type="Proteomes" id="UP000472335"/>
    </source>
</evidence>
<reference evidence="1 2" key="1">
    <citation type="submission" date="2020-02" db="EMBL/GenBank/DDBJ databases">
        <title>Whole-genome analyses of novel actinobacteria.</title>
        <authorList>
            <person name="Sahin N."/>
            <person name="Gencbay T."/>
        </authorList>
    </citation>
    <scope>NUCLEOTIDE SEQUENCE [LARGE SCALE GENOMIC DNA]</scope>
    <source>
        <strain evidence="1 2">HC44</strain>
    </source>
</reference>
<proteinExistence type="predicted"/>
<gene>
    <name evidence="1" type="ORF">G5C60_22915</name>
</gene>
<protein>
    <submittedName>
        <fullName evidence="1">Uncharacterized protein</fullName>
    </submittedName>
</protein>